<evidence type="ECO:0008006" key="5">
    <source>
        <dbReference type="Google" id="ProtNLM"/>
    </source>
</evidence>
<feature type="compositionally biased region" description="Low complexity" evidence="1">
    <location>
        <begin position="49"/>
        <end position="66"/>
    </location>
</feature>
<proteinExistence type="predicted"/>
<dbReference type="EMBL" id="JAJVCN010000004">
    <property type="protein sequence ID" value="MCE7009619.1"/>
    <property type="molecule type" value="Genomic_DNA"/>
</dbReference>
<protein>
    <recommendedName>
        <fullName evidence="5">DUF3558 domain-containing protein</fullName>
    </recommendedName>
</protein>
<evidence type="ECO:0000313" key="4">
    <source>
        <dbReference type="Proteomes" id="UP001521150"/>
    </source>
</evidence>
<evidence type="ECO:0000256" key="2">
    <source>
        <dbReference type="SAM" id="SignalP"/>
    </source>
</evidence>
<name>A0ABS8ZPD0_9PSEU</name>
<feature type="chain" id="PRO_5045562604" description="DUF3558 domain-containing protein" evidence="2">
    <location>
        <begin position="20"/>
        <end position="203"/>
    </location>
</feature>
<organism evidence="3 4">
    <name type="scientific">Kibdelosporangium philippinense</name>
    <dbReference type="NCBI Taxonomy" id="211113"/>
    <lineage>
        <taxon>Bacteria</taxon>
        <taxon>Bacillati</taxon>
        <taxon>Actinomycetota</taxon>
        <taxon>Actinomycetes</taxon>
        <taxon>Pseudonocardiales</taxon>
        <taxon>Pseudonocardiaceae</taxon>
        <taxon>Kibdelosporangium</taxon>
    </lineage>
</organism>
<reference evidence="3 4" key="1">
    <citation type="submission" date="2021-12" db="EMBL/GenBank/DDBJ databases">
        <title>Genome sequence of Kibdelosporangium philippinense ATCC 49844.</title>
        <authorList>
            <person name="Fedorov E.A."/>
            <person name="Omeragic M."/>
            <person name="Shalygina K.F."/>
            <person name="Maclea K.S."/>
        </authorList>
    </citation>
    <scope>NUCLEOTIDE SEQUENCE [LARGE SCALE GENOMIC DNA]</scope>
    <source>
        <strain evidence="3 4">ATCC 49844</strain>
    </source>
</reference>
<sequence length="203" mass="21505">MIRRFMCCVALVLSAAACTQPTEGTPLAAAPSDSIITTTQEPPYPTEPSYPSTTTRPTTTTSGPPLTIAKRKTLTTAPACGTFVTPADISRITGTTATAEPEDAGFCNYTLDRSGTPAGIALVVLTETIDPQNTEATTFEGNTAHRLSTVDTTCDLRIALTDQQAVKYRVLWVSLVLNGPTEPICATVEKLAKHVFSKLPDNS</sequence>
<feature type="region of interest" description="Disordered" evidence="1">
    <location>
        <begin position="23"/>
        <end position="66"/>
    </location>
</feature>
<comment type="caution">
    <text evidence="3">The sequence shown here is derived from an EMBL/GenBank/DDBJ whole genome shotgun (WGS) entry which is preliminary data.</text>
</comment>
<evidence type="ECO:0000256" key="1">
    <source>
        <dbReference type="SAM" id="MobiDB-lite"/>
    </source>
</evidence>
<dbReference type="Proteomes" id="UP001521150">
    <property type="component" value="Unassembled WGS sequence"/>
</dbReference>
<gene>
    <name evidence="3" type="ORF">LWC34_43455</name>
</gene>
<keyword evidence="4" id="KW-1185">Reference proteome</keyword>
<dbReference type="RefSeq" id="WP_233731150.1">
    <property type="nucleotide sequence ID" value="NZ_JAJVCN010000004.1"/>
</dbReference>
<evidence type="ECO:0000313" key="3">
    <source>
        <dbReference type="EMBL" id="MCE7009619.1"/>
    </source>
</evidence>
<keyword evidence="2" id="KW-0732">Signal</keyword>
<accession>A0ABS8ZPD0</accession>
<feature type="signal peptide" evidence="2">
    <location>
        <begin position="1"/>
        <end position="19"/>
    </location>
</feature>
<dbReference type="PROSITE" id="PS51257">
    <property type="entry name" value="PROKAR_LIPOPROTEIN"/>
    <property type="match status" value="1"/>
</dbReference>